<keyword evidence="3" id="KW-1185">Reference proteome</keyword>
<evidence type="ECO:0000313" key="4">
    <source>
        <dbReference type="WBParaSite" id="ASIM_0001534901-mRNA-1"/>
    </source>
</evidence>
<proteinExistence type="predicted"/>
<dbReference type="OrthoDB" id="5865157at2759"/>
<evidence type="ECO:0000313" key="3">
    <source>
        <dbReference type="Proteomes" id="UP000267096"/>
    </source>
</evidence>
<reference evidence="2 3" key="2">
    <citation type="submission" date="2018-11" db="EMBL/GenBank/DDBJ databases">
        <authorList>
            <consortium name="Pathogen Informatics"/>
        </authorList>
    </citation>
    <scope>NUCLEOTIDE SEQUENCE [LARGE SCALE GENOMIC DNA]</scope>
</reference>
<protein>
    <submittedName>
        <fullName evidence="4">Protein kinase domain-containing protein</fullName>
    </submittedName>
</protein>
<dbReference type="EMBL" id="UYRR01031916">
    <property type="protein sequence ID" value="VDK53273.1"/>
    <property type="molecule type" value="Genomic_DNA"/>
</dbReference>
<evidence type="ECO:0000313" key="2">
    <source>
        <dbReference type="EMBL" id="VDK53273.1"/>
    </source>
</evidence>
<sequence>MITGLSNSSKSGEGDEAIEVDHAPLIHRARNVVKCRTSHPTMRVRVCAVAKPEEDDDFPSDVVEAFFRATLVKLSSDSPERQIAGKLILTQREGTPATKSQDQNGAIVNADGKLIASQAAPETHSYILLKQYGEIGKTTPFKYENGALCATFPEMGVTLNSMVDRRQLATRYAIQVEAAINIGNKLIVKHVREFIIFDCDNVVFFLQPEMAYLQAESSSKPEPPVPWRIIQQVLRNFVKAQYPPARSLDMDELLHLQCMLFLPRVLKCRNDEAELELLEMQFFKNIRPDNEFSGAAKILNRLRRELVVDELMVDKREFLQDKCISLTDQTTELKHSLWQWIYRATEMIMDVGHKLCPSSAIFEKKCKLGNKAKKPSTTADDSQTMLSLFNSRIITFCGIKSVLKVFKTLHANDVKNEYRTKAIMIRFCDENAAHLSLAFNNPDEFVPPGGRPLMGSLSSDQIKDFKQGLPEVLMDETFPKQYDRIVRFEFDRSDSFEKHVACMPKKKSIFQTYNTLRLQNDCTRVNDSQCVRINALTGERLEPITQNAEFSSIPNPFLPQMAHLQHGQIAQGLSFPPAFPPSTFIVPAWQLAALQHPIFLNLFNNTPTNSEGTDAETEVITTQQAAAQVADESAKRSSDEQDFRMNASSLVDMPIRPQIVVSNCRGDTAPVTVITEPAAAAASVSTITLNNNTADDQTPSGVKREGSTEQPLDLSPKRQKVSSDA</sequence>
<name>A0A0M3K318_ANISI</name>
<reference evidence="4" key="1">
    <citation type="submission" date="2017-02" db="UniProtKB">
        <authorList>
            <consortium name="WormBaseParasite"/>
        </authorList>
    </citation>
    <scope>IDENTIFICATION</scope>
</reference>
<evidence type="ECO:0000256" key="1">
    <source>
        <dbReference type="SAM" id="MobiDB-lite"/>
    </source>
</evidence>
<dbReference type="WBParaSite" id="ASIM_0001534901-mRNA-1">
    <property type="protein sequence ID" value="ASIM_0001534901-mRNA-1"/>
    <property type="gene ID" value="ASIM_0001534901"/>
</dbReference>
<dbReference type="AlphaFoldDB" id="A0A0M3K318"/>
<feature type="region of interest" description="Disordered" evidence="1">
    <location>
        <begin position="690"/>
        <end position="725"/>
    </location>
</feature>
<organism evidence="4">
    <name type="scientific">Anisakis simplex</name>
    <name type="common">Herring worm</name>
    <dbReference type="NCBI Taxonomy" id="6269"/>
    <lineage>
        <taxon>Eukaryota</taxon>
        <taxon>Metazoa</taxon>
        <taxon>Ecdysozoa</taxon>
        <taxon>Nematoda</taxon>
        <taxon>Chromadorea</taxon>
        <taxon>Rhabditida</taxon>
        <taxon>Spirurina</taxon>
        <taxon>Ascaridomorpha</taxon>
        <taxon>Ascaridoidea</taxon>
        <taxon>Anisakidae</taxon>
        <taxon>Anisakis</taxon>
        <taxon>Anisakis simplex complex</taxon>
    </lineage>
</organism>
<accession>A0A0M3K318</accession>
<dbReference type="Proteomes" id="UP000267096">
    <property type="component" value="Unassembled WGS sequence"/>
</dbReference>
<feature type="compositionally biased region" description="Polar residues" evidence="1">
    <location>
        <begin position="690"/>
        <end position="700"/>
    </location>
</feature>
<gene>
    <name evidence="2" type="ORF">ASIM_LOCUS14759</name>
</gene>